<reference evidence="2 3" key="1">
    <citation type="journal article" date="2023" name="Sci. Data">
        <title>Genome assembly of the Korean intertidal mud-creeper Batillaria attramentaria.</title>
        <authorList>
            <person name="Patra A.K."/>
            <person name="Ho P.T."/>
            <person name="Jun S."/>
            <person name="Lee S.J."/>
            <person name="Kim Y."/>
            <person name="Won Y.J."/>
        </authorList>
    </citation>
    <scope>NUCLEOTIDE SEQUENCE [LARGE SCALE GENOMIC DNA]</scope>
    <source>
        <strain evidence="2">Wonlab-2016</strain>
    </source>
</reference>
<dbReference type="Proteomes" id="UP001519460">
    <property type="component" value="Unassembled WGS sequence"/>
</dbReference>
<protein>
    <recommendedName>
        <fullName evidence="4">PIN-like protein</fullName>
    </recommendedName>
</protein>
<organism evidence="2 3">
    <name type="scientific">Batillaria attramentaria</name>
    <dbReference type="NCBI Taxonomy" id="370345"/>
    <lineage>
        <taxon>Eukaryota</taxon>
        <taxon>Metazoa</taxon>
        <taxon>Spiralia</taxon>
        <taxon>Lophotrochozoa</taxon>
        <taxon>Mollusca</taxon>
        <taxon>Gastropoda</taxon>
        <taxon>Caenogastropoda</taxon>
        <taxon>Sorbeoconcha</taxon>
        <taxon>Cerithioidea</taxon>
        <taxon>Batillariidae</taxon>
        <taxon>Batillaria</taxon>
    </lineage>
</organism>
<dbReference type="AlphaFoldDB" id="A0ABD0KGJ1"/>
<evidence type="ECO:0008006" key="4">
    <source>
        <dbReference type="Google" id="ProtNLM"/>
    </source>
</evidence>
<evidence type="ECO:0000313" key="2">
    <source>
        <dbReference type="EMBL" id="KAK7486166.1"/>
    </source>
</evidence>
<proteinExistence type="predicted"/>
<sequence length="191" mass="20897">MHPKFEHYLLKPLLDSTVSLDASSDENDDMEEAVALSEASTQTPTVKASAHRQSSWGRKLLIFVLSALTVLSFVAVRIALPLYAGSANKAGGDDFTVLLYASMWHPVVMTTVTVVTKTFCDRSIALLPAVAWKVLILIGFLSTLNGTCFAFAADRTPPHIQALLLAARIPFTVVARMILLRKGKVFYVLNF</sequence>
<gene>
    <name evidence="2" type="ORF">BaRGS_00022632</name>
</gene>
<keyword evidence="1" id="KW-0812">Transmembrane</keyword>
<keyword evidence="3" id="KW-1185">Reference proteome</keyword>
<feature type="transmembrane region" description="Helical" evidence="1">
    <location>
        <begin position="132"/>
        <end position="153"/>
    </location>
</feature>
<feature type="transmembrane region" description="Helical" evidence="1">
    <location>
        <begin position="103"/>
        <end position="120"/>
    </location>
</feature>
<keyword evidence="1" id="KW-1133">Transmembrane helix</keyword>
<feature type="transmembrane region" description="Helical" evidence="1">
    <location>
        <begin position="159"/>
        <end position="179"/>
    </location>
</feature>
<evidence type="ECO:0000256" key="1">
    <source>
        <dbReference type="SAM" id="Phobius"/>
    </source>
</evidence>
<evidence type="ECO:0000313" key="3">
    <source>
        <dbReference type="Proteomes" id="UP001519460"/>
    </source>
</evidence>
<feature type="transmembrane region" description="Helical" evidence="1">
    <location>
        <begin position="60"/>
        <end position="83"/>
    </location>
</feature>
<name>A0ABD0KGJ1_9CAEN</name>
<accession>A0ABD0KGJ1</accession>
<comment type="caution">
    <text evidence="2">The sequence shown here is derived from an EMBL/GenBank/DDBJ whole genome shotgun (WGS) entry which is preliminary data.</text>
</comment>
<dbReference type="EMBL" id="JACVVK020000183">
    <property type="protein sequence ID" value="KAK7486166.1"/>
    <property type="molecule type" value="Genomic_DNA"/>
</dbReference>
<keyword evidence="1" id="KW-0472">Membrane</keyword>